<proteinExistence type="predicted"/>
<evidence type="ECO:0000256" key="1">
    <source>
        <dbReference type="SAM" id="MobiDB-lite"/>
    </source>
</evidence>
<feature type="compositionally biased region" description="Basic residues" evidence="1">
    <location>
        <begin position="47"/>
        <end position="61"/>
    </location>
</feature>
<organism evidence="2 3">
    <name type="scientific">Leptidea sinapis</name>
    <dbReference type="NCBI Taxonomy" id="189913"/>
    <lineage>
        <taxon>Eukaryota</taxon>
        <taxon>Metazoa</taxon>
        <taxon>Ecdysozoa</taxon>
        <taxon>Arthropoda</taxon>
        <taxon>Hexapoda</taxon>
        <taxon>Insecta</taxon>
        <taxon>Pterygota</taxon>
        <taxon>Neoptera</taxon>
        <taxon>Endopterygota</taxon>
        <taxon>Lepidoptera</taxon>
        <taxon>Glossata</taxon>
        <taxon>Ditrysia</taxon>
        <taxon>Papilionoidea</taxon>
        <taxon>Pieridae</taxon>
        <taxon>Dismorphiinae</taxon>
        <taxon>Leptidea</taxon>
    </lineage>
</organism>
<feature type="region of interest" description="Disordered" evidence="1">
    <location>
        <begin position="46"/>
        <end position="78"/>
    </location>
</feature>
<evidence type="ECO:0000313" key="3">
    <source>
        <dbReference type="Proteomes" id="UP000324832"/>
    </source>
</evidence>
<gene>
    <name evidence="2" type="ORF">LSINAPIS_LOCUS13827</name>
</gene>
<dbReference type="Proteomes" id="UP000324832">
    <property type="component" value="Unassembled WGS sequence"/>
</dbReference>
<reference evidence="2 3" key="1">
    <citation type="submission" date="2017-07" db="EMBL/GenBank/DDBJ databases">
        <authorList>
            <person name="Talla V."/>
            <person name="Backstrom N."/>
        </authorList>
    </citation>
    <scope>NUCLEOTIDE SEQUENCE [LARGE SCALE GENOMIC DNA]</scope>
</reference>
<evidence type="ECO:0000313" key="2">
    <source>
        <dbReference type="EMBL" id="VVD03945.1"/>
    </source>
</evidence>
<accession>A0A5E4R3N9</accession>
<dbReference type="AlphaFoldDB" id="A0A5E4R3N9"/>
<protein>
    <submittedName>
        <fullName evidence="2">Uncharacterized protein</fullName>
    </submittedName>
</protein>
<name>A0A5E4R3N9_9NEOP</name>
<feature type="compositionally biased region" description="Basic and acidic residues" evidence="1">
    <location>
        <begin position="62"/>
        <end position="78"/>
    </location>
</feature>
<sequence length="78" mass="9221">MSIGRKELYLWTRKPQGLWCFRTPDTVGTGRWLRLEGHEFVCNHLAPKLKGRPRGRRRTRARSRDRDVDADRDSRSNA</sequence>
<keyword evidence="3" id="KW-1185">Reference proteome</keyword>
<dbReference type="EMBL" id="FZQP02006815">
    <property type="protein sequence ID" value="VVD03945.1"/>
    <property type="molecule type" value="Genomic_DNA"/>
</dbReference>